<dbReference type="InterPro" id="IPR014782">
    <property type="entry name" value="Peptidase_M1_dom"/>
</dbReference>
<dbReference type="CDD" id="cd09604">
    <property type="entry name" value="M1_APN_like"/>
    <property type="match status" value="1"/>
</dbReference>
<reference evidence="2 3" key="1">
    <citation type="submission" date="2016-10" db="EMBL/GenBank/DDBJ databases">
        <authorList>
            <person name="de Groot N.N."/>
        </authorList>
    </citation>
    <scope>NUCLEOTIDE SEQUENCE [LARGE SCALE GENOMIC DNA]</scope>
    <source>
        <strain evidence="2 3">47C3B</strain>
    </source>
</reference>
<dbReference type="Gene3D" id="1.10.390.10">
    <property type="entry name" value="Neutral Protease Domain 2"/>
    <property type="match status" value="1"/>
</dbReference>
<dbReference type="GO" id="GO:0008270">
    <property type="term" value="F:zinc ion binding"/>
    <property type="evidence" value="ECO:0007669"/>
    <property type="project" value="InterPro"/>
</dbReference>
<name>A0A1G6X689_9SPHI</name>
<dbReference type="Proteomes" id="UP000199072">
    <property type="component" value="Unassembled WGS sequence"/>
</dbReference>
<evidence type="ECO:0000313" key="2">
    <source>
        <dbReference type="EMBL" id="SDD72816.1"/>
    </source>
</evidence>
<proteinExistence type="predicted"/>
<gene>
    <name evidence="2" type="ORF">SAMN05216464_102393</name>
</gene>
<dbReference type="STRING" id="1391627.SAMN05216464_102393"/>
<dbReference type="SUPFAM" id="SSF55486">
    <property type="entry name" value="Metalloproteases ('zincins'), catalytic domain"/>
    <property type="match status" value="1"/>
</dbReference>
<dbReference type="GO" id="GO:0008237">
    <property type="term" value="F:metallopeptidase activity"/>
    <property type="evidence" value="ECO:0007669"/>
    <property type="project" value="InterPro"/>
</dbReference>
<dbReference type="EMBL" id="FNAI01000002">
    <property type="protein sequence ID" value="SDD72816.1"/>
    <property type="molecule type" value="Genomic_DNA"/>
</dbReference>
<feature type="domain" description="Peptidase M1 membrane alanine aminopeptidase" evidence="1">
    <location>
        <begin position="382"/>
        <end position="538"/>
    </location>
</feature>
<dbReference type="AlphaFoldDB" id="A0A1G6X689"/>
<sequence>MDLFLFCIMKIIKPIVLTAISCFALLQVQAQSLYMPRDIQKAFKKGTRQADGKPGKNYWQNRGTYNITITALPPDRNVKGTEQITYVNNSPDTLKTLNMKLILNAHKPGVARFGDAGPDYLTSGVQFDRFLINGESIKVNSQAANTNQSVKIPTPLLPHQSVKLEIDWHFQISLQSGREGMIDSTTYYLAYFYPRVSVYDDYNGWDRLPFLDGQEFYNDFNDYTLNVIAPKNYIVWATGTLQNPTQVLQPEYAKRLQKSMTSDSTIHIATAADLTKKNITAQETQNTWIWKADNISDMAVGLSDHYVWDGASAIVDDATHRRASMQAAFLDNAKDFHNAVQAGRNSLSWLSRNWPGVPYPFPKMTSFQGFADMEYPMMVNDSHTDDIQFSQFVQDHEIAHTYFPFYMGINESRYAFMDEGWATTFERLIGTAEVGAQKADDLFKSFRVKRWISDASTAEDLPIITPSSELRAGYGNNSYGKPALSHFALKDMLGDVLFKKALHGYMDRWNGKHPIPWDYFNSMSNVSGRNLDWFFNNWFFTNYYIDIDLQNITKSNGGYTAAIKNIGGFAVPFDVILTYTDGTTETLHQTPAVWEKDQKQISVNIKTSKTIKSALLDGGIFMDADVSNNTFVVK</sequence>
<dbReference type="InterPro" id="IPR027268">
    <property type="entry name" value="Peptidase_M4/M1_CTD_sf"/>
</dbReference>
<keyword evidence="3" id="KW-1185">Reference proteome</keyword>
<dbReference type="Pfam" id="PF01433">
    <property type="entry name" value="Peptidase_M1"/>
    <property type="match status" value="1"/>
</dbReference>
<organism evidence="2 3">
    <name type="scientific">Mucilaginibacter pineti</name>
    <dbReference type="NCBI Taxonomy" id="1391627"/>
    <lineage>
        <taxon>Bacteria</taxon>
        <taxon>Pseudomonadati</taxon>
        <taxon>Bacteroidota</taxon>
        <taxon>Sphingobacteriia</taxon>
        <taxon>Sphingobacteriales</taxon>
        <taxon>Sphingobacteriaceae</taxon>
        <taxon>Mucilaginibacter</taxon>
    </lineage>
</organism>
<evidence type="ECO:0000313" key="3">
    <source>
        <dbReference type="Proteomes" id="UP000199072"/>
    </source>
</evidence>
<accession>A0A1G6X689</accession>
<evidence type="ECO:0000259" key="1">
    <source>
        <dbReference type="Pfam" id="PF01433"/>
    </source>
</evidence>
<protein>
    <recommendedName>
        <fullName evidence="1">Peptidase M1 membrane alanine aminopeptidase domain-containing protein</fullName>
    </recommendedName>
</protein>